<keyword evidence="3" id="KW-1185">Reference proteome</keyword>
<feature type="region of interest" description="Disordered" evidence="1">
    <location>
        <begin position="100"/>
        <end position="126"/>
    </location>
</feature>
<evidence type="ECO:0000313" key="3">
    <source>
        <dbReference type="Proteomes" id="UP000008909"/>
    </source>
</evidence>
<name>G7YH16_CLOSI</name>
<feature type="compositionally biased region" description="Polar residues" evidence="1">
    <location>
        <begin position="116"/>
        <end position="126"/>
    </location>
</feature>
<dbReference type="AlphaFoldDB" id="G7YH16"/>
<gene>
    <name evidence="2" type="ORF">CLF_107683</name>
</gene>
<reference evidence="2" key="1">
    <citation type="journal article" date="2011" name="Genome Biol.">
        <title>The draft genome of the carcinogenic human liver fluke Clonorchis sinensis.</title>
        <authorList>
            <person name="Wang X."/>
            <person name="Chen W."/>
            <person name="Huang Y."/>
            <person name="Sun J."/>
            <person name="Men J."/>
            <person name="Liu H."/>
            <person name="Luo F."/>
            <person name="Guo L."/>
            <person name="Lv X."/>
            <person name="Deng C."/>
            <person name="Zhou C."/>
            <person name="Fan Y."/>
            <person name="Li X."/>
            <person name="Huang L."/>
            <person name="Hu Y."/>
            <person name="Liang C."/>
            <person name="Hu X."/>
            <person name="Xu J."/>
            <person name="Yu X."/>
        </authorList>
    </citation>
    <scope>NUCLEOTIDE SEQUENCE [LARGE SCALE GENOMIC DNA]</scope>
    <source>
        <strain evidence="2">Henan</strain>
    </source>
</reference>
<proteinExistence type="predicted"/>
<protein>
    <submittedName>
        <fullName evidence="2">Uncharacterized protein</fullName>
    </submittedName>
</protein>
<accession>G7YH16</accession>
<sequence>MFVGGLAKTGVGRRLDWDRMKFYLRISKTFSTECMCPKNKTVANEQNSVPLSKLLSTKVSSASMYLRGPHPQMKKEPIHCTQLNFTPTPGVSSLISRINSDWKSPRTGSNKREPSSPVTTGSTAETVFSDDPKHYLNELDSVIKELCFADQTMAGRMLARLCGCGRPCLRDSDWRCDHADIMTEQVRASPVDRTRVRLHGCRYILAGRVHVVQESQWKGAVRKKNRLRDDFLTVMTYYTYNGIRNRMKIYEALPYSMSP</sequence>
<evidence type="ECO:0000313" key="2">
    <source>
        <dbReference type="EMBL" id="GAA52249.1"/>
    </source>
</evidence>
<dbReference type="Proteomes" id="UP000008909">
    <property type="component" value="Unassembled WGS sequence"/>
</dbReference>
<organism evidence="2 3">
    <name type="scientific">Clonorchis sinensis</name>
    <name type="common">Chinese liver fluke</name>
    <dbReference type="NCBI Taxonomy" id="79923"/>
    <lineage>
        <taxon>Eukaryota</taxon>
        <taxon>Metazoa</taxon>
        <taxon>Spiralia</taxon>
        <taxon>Lophotrochozoa</taxon>
        <taxon>Platyhelminthes</taxon>
        <taxon>Trematoda</taxon>
        <taxon>Digenea</taxon>
        <taxon>Opisthorchiida</taxon>
        <taxon>Opisthorchiata</taxon>
        <taxon>Opisthorchiidae</taxon>
        <taxon>Clonorchis</taxon>
    </lineage>
</organism>
<evidence type="ECO:0000256" key="1">
    <source>
        <dbReference type="SAM" id="MobiDB-lite"/>
    </source>
</evidence>
<reference key="2">
    <citation type="submission" date="2011-10" db="EMBL/GenBank/DDBJ databases">
        <title>The genome and transcriptome sequence of Clonorchis sinensis provide insights into the carcinogenic liver fluke.</title>
        <authorList>
            <person name="Wang X."/>
            <person name="Huang Y."/>
            <person name="Chen W."/>
            <person name="Liu H."/>
            <person name="Guo L."/>
            <person name="Chen Y."/>
            <person name="Luo F."/>
            <person name="Zhou W."/>
            <person name="Sun J."/>
            <person name="Mao Q."/>
            <person name="Liang P."/>
            <person name="Zhou C."/>
            <person name="Tian Y."/>
            <person name="Men J."/>
            <person name="Lv X."/>
            <person name="Huang L."/>
            <person name="Zhou J."/>
            <person name="Hu Y."/>
            <person name="Li R."/>
            <person name="Zhang F."/>
            <person name="Lei H."/>
            <person name="Li X."/>
            <person name="Hu X."/>
            <person name="Liang C."/>
            <person name="Xu J."/>
            <person name="Wu Z."/>
            <person name="Yu X."/>
        </authorList>
    </citation>
    <scope>NUCLEOTIDE SEQUENCE</scope>
    <source>
        <strain>Henan</strain>
    </source>
</reference>
<dbReference type="EMBL" id="DF143262">
    <property type="protein sequence ID" value="GAA52249.1"/>
    <property type="molecule type" value="Genomic_DNA"/>
</dbReference>